<dbReference type="EMBL" id="LS992241">
    <property type="protein sequence ID" value="SYX85900.1"/>
    <property type="molecule type" value="Genomic_DNA"/>
</dbReference>
<evidence type="ECO:0000313" key="1">
    <source>
        <dbReference type="EMBL" id="SYX85900.1"/>
    </source>
</evidence>
<reference evidence="2" key="1">
    <citation type="submission" date="2018-08" db="EMBL/GenBank/DDBJ databases">
        <authorList>
            <person name="Chevrot R."/>
        </authorList>
    </citation>
    <scope>NUCLEOTIDE SEQUENCE [LARGE SCALE GENOMIC DNA]</scope>
</reference>
<dbReference type="Proteomes" id="UP000304148">
    <property type="component" value="Chromosome"/>
</dbReference>
<accession>A0A383RG25</accession>
<name>A0A383RG25_PAEAL</name>
<gene>
    <name evidence="1" type="ORF">PBLR_14322</name>
</gene>
<proteinExistence type="predicted"/>
<evidence type="ECO:0000313" key="2">
    <source>
        <dbReference type="Proteomes" id="UP000304148"/>
    </source>
</evidence>
<dbReference type="AlphaFoldDB" id="A0A383RG25"/>
<organism evidence="1 2">
    <name type="scientific">Paenibacillus alvei</name>
    <name type="common">Bacillus alvei</name>
    <dbReference type="NCBI Taxonomy" id="44250"/>
    <lineage>
        <taxon>Bacteria</taxon>
        <taxon>Bacillati</taxon>
        <taxon>Bacillota</taxon>
        <taxon>Bacilli</taxon>
        <taxon>Bacillales</taxon>
        <taxon>Paenibacillaceae</taxon>
        <taxon>Paenibacillus</taxon>
    </lineage>
</organism>
<sequence>MITLQRLNVVKVVASEYEAEKLIRKGFVLIKEIENKRSSKKTGDGE</sequence>
<protein>
    <submittedName>
        <fullName evidence="1">Uncharacterized protein</fullName>
    </submittedName>
</protein>